<evidence type="ECO:0000313" key="6">
    <source>
        <dbReference type="EMBL" id="TCJ04298.1"/>
    </source>
</evidence>
<dbReference type="OrthoDB" id="9801938at2"/>
<organism evidence="6 7">
    <name type="scientific">Cytobacillus praedii</name>
    <dbReference type="NCBI Taxonomy" id="1742358"/>
    <lineage>
        <taxon>Bacteria</taxon>
        <taxon>Bacillati</taxon>
        <taxon>Bacillota</taxon>
        <taxon>Bacilli</taxon>
        <taxon>Bacillales</taxon>
        <taxon>Bacillaceae</taxon>
        <taxon>Cytobacillus</taxon>
    </lineage>
</organism>
<evidence type="ECO:0000256" key="1">
    <source>
        <dbReference type="ARBA" id="ARBA00010638"/>
    </source>
</evidence>
<proteinExistence type="inferred from homology"/>
<dbReference type="RefSeq" id="WP_131236864.1">
    <property type="nucleotide sequence ID" value="NZ_SJTH01000010.1"/>
</dbReference>
<feature type="binding site" evidence="4">
    <location>
        <position position="56"/>
    </location>
    <ligand>
        <name>substrate</name>
    </ligand>
</feature>
<dbReference type="GO" id="GO:0035999">
    <property type="term" value="P:tetrahydrofolate interconversion"/>
    <property type="evidence" value="ECO:0007669"/>
    <property type="project" value="TreeGrafter"/>
</dbReference>
<dbReference type="SUPFAM" id="SSF100950">
    <property type="entry name" value="NagB/RpiA/CoA transferase-like"/>
    <property type="match status" value="1"/>
</dbReference>
<dbReference type="EC" id="6.3.3.2" evidence="5"/>
<feature type="binding site" evidence="4">
    <location>
        <position position="51"/>
    </location>
    <ligand>
        <name>substrate</name>
    </ligand>
</feature>
<keyword evidence="3 4" id="KW-0067">ATP-binding</keyword>
<protein>
    <recommendedName>
        <fullName evidence="5">5-formyltetrahydrofolate cyclo-ligase</fullName>
        <ecNumber evidence="5">6.3.3.2</ecNumber>
    </recommendedName>
</protein>
<dbReference type="PIRSF" id="PIRSF006806">
    <property type="entry name" value="FTHF_cligase"/>
    <property type="match status" value="1"/>
</dbReference>
<dbReference type="InterPro" id="IPR024185">
    <property type="entry name" value="FTHF_cligase-like_sf"/>
</dbReference>
<feature type="binding site" evidence="4">
    <location>
        <begin position="135"/>
        <end position="143"/>
    </location>
    <ligand>
        <name>ATP</name>
        <dbReference type="ChEBI" id="CHEBI:30616"/>
    </ligand>
</feature>
<dbReference type="InterPro" id="IPR002698">
    <property type="entry name" value="FTHF_cligase"/>
</dbReference>
<feature type="binding site" evidence="4">
    <location>
        <begin position="5"/>
        <end position="9"/>
    </location>
    <ligand>
        <name>ATP</name>
        <dbReference type="ChEBI" id="CHEBI:30616"/>
    </ligand>
</feature>
<reference evidence="6 7" key="1">
    <citation type="submission" date="2019-03" db="EMBL/GenBank/DDBJ databases">
        <authorList>
            <person name="Jensen L."/>
            <person name="Storgaard J."/>
            <person name="Sulaj E."/>
            <person name="Schramm A."/>
            <person name="Marshall I.P.G."/>
        </authorList>
    </citation>
    <scope>NUCLEOTIDE SEQUENCE [LARGE SCALE GENOMIC DNA]</scope>
    <source>
        <strain evidence="6 7">2017H2G3</strain>
    </source>
</reference>
<dbReference type="GO" id="GO:0030272">
    <property type="term" value="F:5-formyltetrahydrofolate cyclo-ligase activity"/>
    <property type="evidence" value="ECO:0007669"/>
    <property type="project" value="UniProtKB-EC"/>
</dbReference>
<gene>
    <name evidence="6" type="ORF">E0Y62_10400</name>
</gene>
<sequence length="190" mass="21806">MTNEKQIIRKQIMDELAKIDKPQYEHDSYEIAQLLFQDPLWKEANTVGVTISKSPEVDTYQIIRKAWDEGKRIVIPKCLPKKKEMVFRTLTKFNQLESVYFGLLEPIEAVTREVPANEIDLIIVPGLAFTKNGYRIGFGGGYYDRYLAGYAGQTISLAFTPQIVVELPIEEHDIPVKKIITVKKVEKMND</sequence>
<dbReference type="NCBIfam" id="TIGR02727">
    <property type="entry name" value="MTHFS_bact"/>
    <property type="match status" value="1"/>
</dbReference>
<dbReference type="PANTHER" id="PTHR23407">
    <property type="entry name" value="ATPASE INHIBITOR/5-FORMYLTETRAHYDROFOLATE CYCLO-LIGASE"/>
    <property type="match status" value="1"/>
</dbReference>
<dbReference type="Pfam" id="PF01812">
    <property type="entry name" value="5-FTHF_cyc-lig"/>
    <property type="match status" value="1"/>
</dbReference>
<dbReference type="GO" id="GO:0005524">
    <property type="term" value="F:ATP binding"/>
    <property type="evidence" value="ECO:0007669"/>
    <property type="project" value="UniProtKB-KW"/>
</dbReference>
<dbReference type="GO" id="GO:0009396">
    <property type="term" value="P:folic acid-containing compound biosynthetic process"/>
    <property type="evidence" value="ECO:0007669"/>
    <property type="project" value="TreeGrafter"/>
</dbReference>
<dbReference type="GO" id="GO:0046872">
    <property type="term" value="F:metal ion binding"/>
    <property type="evidence" value="ECO:0007669"/>
    <property type="project" value="UniProtKB-KW"/>
</dbReference>
<keyword evidence="2 4" id="KW-0547">Nucleotide-binding</keyword>
<keyword evidence="5" id="KW-0479">Metal-binding</keyword>
<comment type="caution">
    <text evidence="6">The sequence shown here is derived from an EMBL/GenBank/DDBJ whole genome shotgun (WGS) entry which is preliminary data.</text>
</comment>
<evidence type="ECO:0000256" key="2">
    <source>
        <dbReference type="ARBA" id="ARBA00022741"/>
    </source>
</evidence>
<dbReference type="EMBL" id="SJTH01000010">
    <property type="protein sequence ID" value="TCJ04298.1"/>
    <property type="molecule type" value="Genomic_DNA"/>
</dbReference>
<dbReference type="Gene3D" id="3.40.50.10420">
    <property type="entry name" value="NagB/RpiA/CoA transferase-like"/>
    <property type="match status" value="1"/>
</dbReference>
<keyword evidence="7" id="KW-1185">Reference proteome</keyword>
<comment type="cofactor">
    <cofactor evidence="5">
        <name>Mg(2+)</name>
        <dbReference type="ChEBI" id="CHEBI:18420"/>
    </cofactor>
</comment>
<name>A0A4V2NUF9_9BACI</name>
<comment type="catalytic activity">
    <reaction evidence="5">
        <text>(6S)-5-formyl-5,6,7,8-tetrahydrofolate + ATP = (6R)-5,10-methenyltetrahydrofolate + ADP + phosphate</text>
        <dbReference type="Rhea" id="RHEA:10488"/>
        <dbReference type="ChEBI" id="CHEBI:30616"/>
        <dbReference type="ChEBI" id="CHEBI:43474"/>
        <dbReference type="ChEBI" id="CHEBI:57455"/>
        <dbReference type="ChEBI" id="CHEBI:57457"/>
        <dbReference type="ChEBI" id="CHEBI:456216"/>
        <dbReference type="EC" id="6.3.3.2"/>
    </reaction>
</comment>
<dbReference type="Proteomes" id="UP000293846">
    <property type="component" value="Unassembled WGS sequence"/>
</dbReference>
<evidence type="ECO:0000256" key="3">
    <source>
        <dbReference type="ARBA" id="ARBA00022840"/>
    </source>
</evidence>
<evidence type="ECO:0000313" key="7">
    <source>
        <dbReference type="Proteomes" id="UP000293846"/>
    </source>
</evidence>
<evidence type="ECO:0000256" key="4">
    <source>
        <dbReference type="PIRSR" id="PIRSR006806-1"/>
    </source>
</evidence>
<keyword evidence="6" id="KW-0436">Ligase</keyword>
<keyword evidence="5" id="KW-0460">Magnesium</keyword>
<accession>A0A4V2NUF9</accession>
<comment type="similarity">
    <text evidence="1 5">Belongs to the 5-formyltetrahydrofolate cyclo-ligase family.</text>
</comment>
<evidence type="ECO:0000256" key="5">
    <source>
        <dbReference type="RuleBase" id="RU361279"/>
    </source>
</evidence>
<dbReference type="STRING" id="1742358.GCA_001439605_02453"/>
<dbReference type="PANTHER" id="PTHR23407:SF1">
    <property type="entry name" value="5-FORMYLTETRAHYDROFOLATE CYCLO-LIGASE"/>
    <property type="match status" value="1"/>
</dbReference>
<dbReference type="AlphaFoldDB" id="A0A4V2NUF9"/>
<dbReference type="InterPro" id="IPR037171">
    <property type="entry name" value="NagB/RpiA_transferase-like"/>
</dbReference>